<proteinExistence type="predicted"/>
<name>A0ACB0ZZ72_MELEN</name>
<gene>
    <name evidence="1" type="ORF">MENTE1834_LOCUS31711</name>
</gene>
<accession>A0ACB0ZZ72</accession>
<comment type="caution">
    <text evidence="1">The sequence shown here is derived from an EMBL/GenBank/DDBJ whole genome shotgun (WGS) entry which is preliminary data.</text>
</comment>
<dbReference type="EMBL" id="CAVMJV010000053">
    <property type="protein sequence ID" value="CAK5084320.1"/>
    <property type="molecule type" value="Genomic_DNA"/>
</dbReference>
<dbReference type="Proteomes" id="UP001497535">
    <property type="component" value="Unassembled WGS sequence"/>
</dbReference>
<reference evidence="1" key="1">
    <citation type="submission" date="2023-11" db="EMBL/GenBank/DDBJ databases">
        <authorList>
            <person name="Poullet M."/>
        </authorList>
    </citation>
    <scope>NUCLEOTIDE SEQUENCE</scope>
    <source>
        <strain evidence="1">E1834</strain>
    </source>
</reference>
<sequence>MPRAVQMQNVNICVPFEKMQGTSQCSCRSGFDLAPDGRSCVGMLIIELLINSISYICFPPFISLHFHISIF</sequence>
<evidence type="ECO:0000313" key="1">
    <source>
        <dbReference type="EMBL" id="CAK5084320.1"/>
    </source>
</evidence>
<evidence type="ECO:0000313" key="2">
    <source>
        <dbReference type="Proteomes" id="UP001497535"/>
    </source>
</evidence>
<keyword evidence="2" id="KW-1185">Reference proteome</keyword>
<protein>
    <submittedName>
        <fullName evidence="1">Uncharacterized protein</fullName>
    </submittedName>
</protein>
<organism evidence="1 2">
    <name type="scientific">Meloidogyne enterolobii</name>
    <name type="common">Root-knot nematode worm</name>
    <name type="synonym">Meloidogyne mayaguensis</name>
    <dbReference type="NCBI Taxonomy" id="390850"/>
    <lineage>
        <taxon>Eukaryota</taxon>
        <taxon>Metazoa</taxon>
        <taxon>Ecdysozoa</taxon>
        <taxon>Nematoda</taxon>
        <taxon>Chromadorea</taxon>
        <taxon>Rhabditida</taxon>
        <taxon>Tylenchina</taxon>
        <taxon>Tylenchomorpha</taxon>
        <taxon>Tylenchoidea</taxon>
        <taxon>Meloidogynidae</taxon>
        <taxon>Meloidogyninae</taxon>
        <taxon>Meloidogyne</taxon>
    </lineage>
</organism>